<evidence type="ECO:0000313" key="1">
    <source>
        <dbReference type="EMBL" id="SIP71019.1"/>
    </source>
</evidence>
<organism evidence="1 2">
    <name type="scientific">Xenorhabdus innexi</name>
    <dbReference type="NCBI Taxonomy" id="290109"/>
    <lineage>
        <taxon>Bacteria</taxon>
        <taxon>Pseudomonadati</taxon>
        <taxon>Pseudomonadota</taxon>
        <taxon>Gammaproteobacteria</taxon>
        <taxon>Enterobacterales</taxon>
        <taxon>Morganellaceae</taxon>
        <taxon>Xenorhabdus</taxon>
    </lineage>
</organism>
<gene>
    <name evidence="1" type="ORF">XIS1_1040012</name>
</gene>
<evidence type="ECO:0000313" key="2">
    <source>
        <dbReference type="Proteomes" id="UP000196435"/>
    </source>
</evidence>
<accession>A0A1N6MQJ0</accession>
<name>A0A1N6MQJ0_9GAMM</name>
<dbReference type="EMBL" id="FTLG01000007">
    <property type="protein sequence ID" value="SIP71019.1"/>
    <property type="molecule type" value="Genomic_DNA"/>
</dbReference>
<sequence>MSVGPENRVITERLLAATAMKTSKFILKKERTALQCTMAILAHILIRLRTYLSEDYKTSQANAWIRQKIVTSLPDFEHFVGK</sequence>
<dbReference type="Proteomes" id="UP000196435">
    <property type="component" value="Unassembled WGS sequence"/>
</dbReference>
<dbReference type="AlphaFoldDB" id="A0A1N6MQJ0"/>
<reference evidence="2" key="1">
    <citation type="submission" date="2016-12" db="EMBL/GenBank/DDBJ databases">
        <authorList>
            <person name="Gaudriault S."/>
        </authorList>
    </citation>
    <scope>NUCLEOTIDE SEQUENCE [LARGE SCALE GENOMIC DNA]</scope>
    <source>
        <strain evidence="2">HGB1681 (deposited as PTA-6826 in the American Type Culture Collection)</strain>
    </source>
</reference>
<proteinExistence type="predicted"/>
<protein>
    <submittedName>
        <fullName evidence="1">Uncharacterized protein</fullName>
    </submittedName>
</protein>